<reference evidence="2" key="1">
    <citation type="journal article" date="2011" name="Nature">
        <title>Genome sequence and analysis of the tuber crop potato.</title>
        <authorList>
            <consortium name="The Potato Genome Sequencing Consortium"/>
        </authorList>
    </citation>
    <scope>NUCLEOTIDE SEQUENCE [LARGE SCALE GENOMIC DNA]</scope>
    <source>
        <strain evidence="2">cv. DM1-3 516 R44</strain>
    </source>
</reference>
<dbReference type="HOGENOM" id="CLU_1059268_0_0_1"/>
<evidence type="ECO:0000313" key="2">
    <source>
        <dbReference type="Proteomes" id="UP000011115"/>
    </source>
</evidence>
<dbReference type="AlphaFoldDB" id="M1C419"/>
<proteinExistence type="predicted"/>
<dbReference type="PANTHER" id="PTHR31900:SF32">
    <property type="entry name" value="F-BOX_RNI_FBD-LIKE DOMAIN PROTEIN"/>
    <property type="match status" value="1"/>
</dbReference>
<reference evidence="1" key="2">
    <citation type="submission" date="2015-06" db="UniProtKB">
        <authorList>
            <consortium name="EnsemblPlants"/>
        </authorList>
    </citation>
    <scope>IDENTIFICATION</scope>
    <source>
        <strain evidence="1">DM1-3 516 R44</strain>
    </source>
</reference>
<organism evidence="1 2">
    <name type="scientific">Solanum tuberosum</name>
    <name type="common">Potato</name>
    <dbReference type="NCBI Taxonomy" id="4113"/>
    <lineage>
        <taxon>Eukaryota</taxon>
        <taxon>Viridiplantae</taxon>
        <taxon>Streptophyta</taxon>
        <taxon>Embryophyta</taxon>
        <taxon>Tracheophyta</taxon>
        <taxon>Spermatophyta</taxon>
        <taxon>Magnoliopsida</taxon>
        <taxon>eudicotyledons</taxon>
        <taxon>Gunneridae</taxon>
        <taxon>Pentapetalae</taxon>
        <taxon>asterids</taxon>
        <taxon>lamiids</taxon>
        <taxon>Solanales</taxon>
        <taxon>Solanaceae</taxon>
        <taxon>Solanoideae</taxon>
        <taxon>Solaneae</taxon>
        <taxon>Solanum</taxon>
    </lineage>
</organism>
<protein>
    <submittedName>
        <fullName evidence="1">F-box family protein</fullName>
    </submittedName>
</protein>
<accession>M1C419</accession>
<name>M1C419_SOLTU</name>
<dbReference type="PaxDb" id="4113-PGSC0003DMT400059277"/>
<dbReference type="Gramene" id="PGSC0003DMT400059277">
    <property type="protein sequence ID" value="PGSC0003DMT400059277"/>
    <property type="gene ID" value="PGSC0003DMG400023030"/>
</dbReference>
<dbReference type="PANTHER" id="PTHR31900">
    <property type="entry name" value="F-BOX/RNI SUPERFAMILY PROTEIN-RELATED"/>
    <property type="match status" value="1"/>
</dbReference>
<sequence>MELSFCEKFRSLRITSSNLKRLTLSNHLLPDIRGNKVLEINAPHLKHLDISGDLGKLKCRLVNVSSLVIASLTFSDICITVGKREADIDEDECPYYHQVIRNLVLDYLEKLSNVTELIIGSWFAKYNDSPCELLQSYLDEVNDINFWHWIPNPLFPNLKNVKIVGCVGKCMRMWSTMGFCKLLQFLLKNAEALQKLVIVAERGECDFGLEICVSRHLLKLAKKLLGIPRSSTNLVIRIQDEQHLLDRGVNYAHNKAVQLHLIG</sequence>
<dbReference type="Proteomes" id="UP000011115">
    <property type="component" value="Unassembled WGS sequence"/>
</dbReference>
<dbReference type="EnsemblPlants" id="PGSC0003DMT400059277">
    <property type="protein sequence ID" value="PGSC0003DMT400059277"/>
    <property type="gene ID" value="PGSC0003DMG400023030"/>
</dbReference>
<keyword evidence="2" id="KW-1185">Reference proteome</keyword>
<dbReference type="InterPro" id="IPR050232">
    <property type="entry name" value="FBL13/AtMIF1-like"/>
</dbReference>
<evidence type="ECO:0000313" key="1">
    <source>
        <dbReference type="EnsemblPlants" id="PGSC0003DMT400059277"/>
    </source>
</evidence>
<dbReference type="InParanoid" id="M1C419"/>